<organism evidence="2 3">
    <name type="scientific">Paenibacillus paeoniae</name>
    <dbReference type="NCBI Taxonomy" id="2292705"/>
    <lineage>
        <taxon>Bacteria</taxon>
        <taxon>Bacillati</taxon>
        <taxon>Bacillota</taxon>
        <taxon>Bacilli</taxon>
        <taxon>Bacillales</taxon>
        <taxon>Paenibacillaceae</taxon>
        <taxon>Paenibacillus</taxon>
    </lineage>
</organism>
<reference evidence="2 3" key="1">
    <citation type="submission" date="2018-08" db="EMBL/GenBank/DDBJ databases">
        <title>Paenibacillus sp. M4BSY-1, whole genome shotgun sequence.</title>
        <authorList>
            <person name="Tuo L."/>
        </authorList>
    </citation>
    <scope>NUCLEOTIDE SEQUENCE [LARGE SCALE GENOMIC DNA]</scope>
    <source>
        <strain evidence="2 3">M4BSY-1</strain>
    </source>
</reference>
<dbReference type="AlphaFoldDB" id="A0A371PJI7"/>
<evidence type="ECO:0000259" key="1">
    <source>
        <dbReference type="Pfam" id="PF05709"/>
    </source>
</evidence>
<evidence type="ECO:0000313" key="3">
    <source>
        <dbReference type="Proteomes" id="UP000261905"/>
    </source>
</evidence>
<keyword evidence="3" id="KW-1185">Reference proteome</keyword>
<comment type="caution">
    <text evidence="2">The sequence shown here is derived from an EMBL/GenBank/DDBJ whole genome shotgun (WGS) entry which is preliminary data.</text>
</comment>
<name>A0A371PJI7_9BACL</name>
<feature type="domain" description="Siphovirus-type tail component RIFT-related" evidence="1">
    <location>
        <begin position="45"/>
        <end position="131"/>
    </location>
</feature>
<proteinExistence type="predicted"/>
<dbReference type="NCBIfam" id="TIGR01633">
    <property type="entry name" value="phi3626_gp14_N"/>
    <property type="match status" value="1"/>
</dbReference>
<evidence type="ECO:0000313" key="2">
    <source>
        <dbReference type="EMBL" id="REK76303.1"/>
    </source>
</evidence>
<dbReference type="Proteomes" id="UP000261905">
    <property type="component" value="Unassembled WGS sequence"/>
</dbReference>
<dbReference type="InterPro" id="IPR006520">
    <property type="entry name" value="Dit_BPSPP_N"/>
</dbReference>
<dbReference type="Gene3D" id="2.40.30.200">
    <property type="match status" value="1"/>
</dbReference>
<accession>A0A371PJI7</accession>
<dbReference type="EMBL" id="QUBQ01000001">
    <property type="protein sequence ID" value="REK76303.1"/>
    <property type="molecule type" value="Genomic_DNA"/>
</dbReference>
<dbReference type="RefSeq" id="WP_116043159.1">
    <property type="nucleotide sequence ID" value="NZ_QUBQ01000001.1"/>
</dbReference>
<sequence length="199" mass="23075">MTIHDSAYFTFNSIRSKDLSMLNVSLDGNMQEEYLAASQSILEDKIRGRHKPYFQGIAKKPLELTVHFAFENGWDAEELRSIRRWLTEPAYYVPLTFSNDPEKIYYVLYSDDPHLLHNSAAQGYVTLRFRCNDSYAYSPLMTSQVYDWTEQMHTINHNEFHAGDRLGTTLDSSGQLTLTPNVFKWSDLPVNGVWSDIFK</sequence>
<dbReference type="InterPro" id="IPR008841">
    <property type="entry name" value="Siphovirus-type_tail_N"/>
</dbReference>
<protein>
    <submittedName>
        <fullName evidence="2">Phage tail protein</fullName>
    </submittedName>
</protein>
<gene>
    <name evidence="2" type="ORF">DX130_04455</name>
</gene>
<dbReference type="OrthoDB" id="2731856at2"/>
<dbReference type="Pfam" id="PF05709">
    <property type="entry name" value="Sipho_tail"/>
    <property type="match status" value="1"/>
</dbReference>